<dbReference type="SMART" id="SM00347">
    <property type="entry name" value="HTH_MARR"/>
    <property type="match status" value="1"/>
</dbReference>
<evidence type="ECO:0000256" key="1">
    <source>
        <dbReference type="ARBA" id="ARBA00004496"/>
    </source>
</evidence>
<proteinExistence type="predicted"/>
<dbReference type="PANTHER" id="PTHR33164:SF5">
    <property type="entry name" value="ORGANIC HYDROPEROXIDE RESISTANCE TRANSCRIPTIONAL REGULATOR"/>
    <property type="match status" value="1"/>
</dbReference>
<keyword evidence="5" id="KW-0804">Transcription</keyword>
<keyword evidence="2" id="KW-0963">Cytoplasm</keyword>
<evidence type="ECO:0000259" key="6">
    <source>
        <dbReference type="PROSITE" id="PS50995"/>
    </source>
</evidence>
<keyword evidence="8" id="KW-1185">Reference proteome</keyword>
<evidence type="ECO:0000313" key="8">
    <source>
        <dbReference type="Proteomes" id="UP000184170"/>
    </source>
</evidence>
<evidence type="ECO:0000256" key="4">
    <source>
        <dbReference type="ARBA" id="ARBA00023125"/>
    </source>
</evidence>
<dbReference type="EMBL" id="FQVA01000002">
    <property type="protein sequence ID" value="SHF62991.1"/>
    <property type="molecule type" value="Genomic_DNA"/>
</dbReference>
<dbReference type="Proteomes" id="UP000184170">
    <property type="component" value="Unassembled WGS sequence"/>
</dbReference>
<keyword evidence="4 7" id="KW-0238">DNA-binding</keyword>
<dbReference type="GO" id="GO:0005737">
    <property type="term" value="C:cytoplasm"/>
    <property type="evidence" value="ECO:0007669"/>
    <property type="project" value="UniProtKB-SubCell"/>
</dbReference>
<dbReference type="SUPFAM" id="SSF46785">
    <property type="entry name" value="Winged helix' DNA-binding domain"/>
    <property type="match status" value="1"/>
</dbReference>
<dbReference type="FunFam" id="1.10.10.10:FF:000163">
    <property type="entry name" value="MarR family transcriptional regulator"/>
    <property type="match status" value="1"/>
</dbReference>
<evidence type="ECO:0000256" key="3">
    <source>
        <dbReference type="ARBA" id="ARBA00023015"/>
    </source>
</evidence>
<dbReference type="GO" id="GO:0003677">
    <property type="term" value="F:DNA binding"/>
    <property type="evidence" value="ECO:0007669"/>
    <property type="project" value="UniProtKB-KW"/>
</dbReference>
<dbReference type="GO" id="GO:0003700">
    <property type="term" value="F:DNA-binding transcription factor activity"/>
    <property type="evidence" value="ECO:0007669"/>
    <property type="project" value="InterPro"/>
</dbReference>
<gene>
    <name evidence="7" type="ORF">SAMN04487965_2431</name>
</gene>
<comment type="subcellular location">
    <subcellularLocation>
        <location evidence="1">Cytoplasm</location>
    </subcellularLocation>
</comment>
<dbReference type="GO" id="GO:0006950">
    <property type="term" value="P:response to stress"/>
    <property type="evidence" value="ECO:0007669"/>
    <property type="project" value="TreeGrafter"/>
</dbReference>
<evidence type="ECO:0000256" key="2">
    <source>
        <dbReference type="ARBA" id="ARBA00022490"/>
    </source>
</evidence>
<dbReference type="InterPro" id="IPR000835">
    <property type="entry name" value="HTH_MarR-typ"/>
</dbReference>
<sequence>MAICDDDNGALALNRQLCFALYAASRAMTRAYQPMLQHLGITYPQYLVLLVLWEWDQQREREDADVSVGALGGRLMLDSGTLTPLLKRMEQRGLVVRRRAARDERVTLVEVTDAGRGLKPRAQEWVARQLDASAVSPQEVEQLRSQLWAFLAKLGGCGASDPVPSAD</sequence>
<dbReference type="Pfam" id="PF22381">
    <property type="entry name" value="Staph_reg_Sar_Rot"/>
    <property type="match status" value="1"/>
</dbReference>
<dbReference type="PROSITE" id="PS50995">
    <property type="entry name" value="HTH_MARR_2"/>
    <property type="match status" value="1"/>
</dbReference>
<dbReference type="InterPro" id="IPR036390">
    <property type="entry name" value="WH_DNA-bd_sf"/>
</dbReference>
<feature type="domain" description="HTH marR-type" evidence="6">
    <location>
        <begin position="14"/>
        <end position="152"/>
    </location>
</feature>
<dbReference type="AlphaFoldDB" id="A0A1M5D7R9"/>
<dbReference type="RefSeq" id="WP_073275454.1">
    <property type="nucleotide sequence ID" value="NZ_FQVA01000002.1"/>
</dbReference>
<keyword evidence="3" id="KW-0805">Transcription regulation</keyword>
<dbReference type="InterPro" id="IPR055166">
    <property type="entry name" value="Transc_reg_Sar_Rot_HTH"/>
</dbReference>
<organism evidence="7 8">
    <name type="scientific">Microbulbifer donghaiensis</name>
    <dbReference type="NCBI Taxonomy" id="494016"/>
    <lineage>
        <taxon>Bacteria</taxon>
        <taxon>Pseudomonadati</taxon>
        <taxon>Pseudomonadota</taxon>
        <taxon>Gammaproteobacteria</taxon>
        <taxon>Cellvibrionales</taxon>
        <taxon>Microbulbiferaceae</taxon>
        <taxon>Microbulbifer</taxon>
    </lineage>
</organism>
<protein>
    <submittedName>
        <fullName evidence="7">DNA-binding transcriptional regulator, MarR family</fullName>
    </submittedName>
</protein>
<dbReference type="PANTHER" id="PTHR33164">
    <property type="entry name" value="TRANSCRIPTIONAL REGULATOR, MARR FAMILY"/>
    <property type="match status" value="1"/>
</dbReference>
<evidence type="ECO:0000313" key="7">
    <source>
        <dbReference type="EMBL" id="SHF62991.1"/>
    </source>
</evidence>
<evidence type="ECO:0000256" key="5">
    <source>
        <dbReference type="ARBA" id="ARBA00023163"/>
    </source>
</evidence>
<name>A0A1M5D7R9_9GAMM</name>
<reference evidence="8" key="1">
    <citation type="submission" date="2016-11" db="EMBL/GenBank/DDBJ databases">
        <authorList>
            <person name="Varghese N."/>
            <person name="Submissions S."/>
        </authorList>
    </citation>
    <scope>NUCLEOTIDE SEQUENCE [LARGE SCALE GENOMIC DNA]</scope>
    <source>
        <strain evidence="8">CGMCC 1.7063</strain>
    </source>
</reference>
<accession>A0A1M5D7R9</accession>
<dbReference type="STRING" id="494016.SAMN04487965_2431"/>
<dbReference type="InterPro" id="IPR036388">
    <property type="entry name" value="WH-like_DNA-bd_sf"/>
</dbReference>
<dbReference type="Gene3D" id="1.10.10.10">
    <property type="entry name" value="Winged helix-like DNA-binding domain superfamily/Winged helix DNA-binding domain"/>
    <property type="match status" value="1"/>
</dbReference>
<dbReference type="InterPro" id="IPR039422">
    <property type="entry name" value="MarR/SlyA-like"/>
</dbReference>
<dbReference type="OrthoDB" id="9806864at2"/>